<organism evidence="2 3">
    <name type="scientific">Micractinium conductrix</name>
    <dbReference type="NCBI Taxonomy" id="554055"/>
    <lineage>
        <taxon>Eukaryota</taxon>
        <taxon>Viridiplantae</taxon>
        <taxon>Chlorophyta</taxon>
        <taxon>core chlorophytes</taxon>
        <taxon>Trebouxiophyceae</taxon>
        <taxon>Chlorellales</taxon>
        <taxon>Chlorellaceae</taxon>
        <taxon>Chlorella clade</taxon>
        <taxon>Micractinium</taxon>
    </lineage>
</organism>
<dbReference type="AlphaFoldDB" id="A0A2P6VKV2"/>
<dbReference type="Pfam" id="PF14234">
    <property type="entry name" value="DUF4336"/>
    <property type="match status" value="1"/>
</dbReference>
<protein>
    <submittedName>
        <fullName evidence="2">Isoform 1</fullName>
    </submittedName>
</protein>
<dbReference type="EMBL" id="LHPF02000004">
    <property type="protein sequence ID" value="PSC74690.1"/>
    <property type="molecule type" value="Genomic_DNA"/>
</dbReference>
<dbReference type="InterPro" id="IPR036866">
    <property type="entry name" value="RibonucZ/Hydroxyglut_hydro"/>
</dbReference>
<feature type="compositionally biased region" description="Low complexity" evidence="1">
    <location>
        <begin position="49"/>
        <end position="70"/>
    </location>
</feature>
<proteinExistence type="predicted"/>
<sequence>MSAPASCSALWASSRPVRATQPALQQPGAAQAGRRDRLAVARAGKQQDAAVVEPPAATPTPQQQHQGDPASLAASRRYLSLLPPFLGRATDLEELSPGRLWALTQPLKLDWQAFDIRLRMVVARLPDGNMLVVSPIAPTQEALAQLAQLGGAVRHVVLPSSSPEHWFYGPALCAAFPDAAVWAVPGLLEGKGLPFPFFQQYMGGVKPRCRVLGVDPLPAELQGQIETEVLTAPFFIEAAVILPQHGALLLADTGFCMSAAEYGHLGAGNIKAAKKVGVWDRLGPITKVVFDKCPEQGRAWVDAILARQTWDTVVPAHATAPIRDGRAAFKACFDFLYQ</sequence>
<reference evidence="2 3" key="1">
    <citation type="journal article" date="2018" name="Plant J.">
        <title>Genome sequences of Chlorella sorokiniana UTEX 1602 and Micractinium conductrix SAG 241.80: implications to maltose excretion by a green alga.</title>
        <authorList>
            <person name="Arriola M.B."/>
            <person name="Velmurugan N."/>
            <person name="Zhang Y."/>
            <person name="Plunkett M.H."/>
            <person name="Hondzo H."/>
            <person name="Barney B.M."/>
        </authorList>
    </citation>
    <scope>NUCLEOTIDE SEQUENCE [LARGE SCALE GENOMIC DNA]</scope>
    <source>
        <strain evidence="2 3">SAG 241.80</strain>
    </source>
</reference>
<evidence type="ECO:0000313" key="3">
    <source>
        <dbReference type="Proteomes" id="UP000239649"/>
    </source>
</evidence>
<name>A0A2P6VKV2_9CHLO</name>
<accession>A0A2P6VKV2</accession>
<dbReference type="InterPro" id="IPR025638">
    <property type="entry name" value="DUF4336"/>
</dbReference>
<gene>
    <name evidence="2" type="ORF">C2E20_2251</name>
</gene>
<dbReference type="PANTHER" id="PTHR33835:SF2">
    <property type="entry name" value="LYSINE-TRNA LIGASE"/>
    <property type="match status" value="1"/>
</dbReference>
<dbReference type="Proteomes" id="UP000239649">
    <property type="component" value="Unassembled WGS sequence"/>
</dbReference>
<dbReference type="PANTHER" id="PTHR33835">
    <property type="entry name" value="YALI0C07656P"/>
    <property type="match status" value="1"/>
</dbReference>
<dbReference type="OrthoDB" id="421671at2759"/>
<keyword evidence="3" id="KW-1185">Reference proteome</keyword>
<feature type="compositionally biased region" description="Low complexity" evidence="1">
    <location>
        <begin position="21"/>
        <end position="32"/>
    </location>
</feature>
<evidence type="ECO:0000313" key="2">
    <source>
        <dbReference type="EMBL" id="PSC74690.1"/>
    </source>
</evidence>
<dbReference type="SUPFAM" id="SSF56281">
    <property type="entry name" value="Metallo-hydrolase/oxidoreductase"/>
    <property type="match status" value="1"/>
</dbReference>
<feature type="region of interest" description="Disordered" evidence="1">
    <location>
        <begin position="1"/>
        <end position="70"/>
    </location>
</feature>
<evidence type="ECO:0000256" key="1">
    <source>
        <dbReference type="SAM" id="MobiDB-lite"/>
    </source>
</evidence>
<comment type="caution">
    <text evidence="2">The sequence shown here is derived from an EMBL/GenBank/DDBJ whole genome shotgun (WGS) entry which is preliminary data.</text>
</comment>